<evidence type="ECO:0000313" key="2">
    <source>
        <dbReference type="Proteomes" id="UP001064048"/>
    </source>
</evidence>
<proteinExistence type="predicted"/>
<gene>
    <name evidence="1" type="ORF">MSG28_002518</name>
</gene>
<reference evidence="1 2" key="1">
    <citation type="journal article" date="2022" name="Genome Biol. Evol.">
        <title>The Spruce Budworm Genome: Reconstructing the Evolutionary History of Antifreeze Proteins.</title>
        <authorList>
            <person name="Beliveau C."/>
            <person name="Gagne P."/>
            <person name="Picq S."/>
            <person name="Vernygora O."/>
            <person name="Keeling C.I."/>
            <person name="Pinkney K."/>
            <person name="Doucet D."/>
            <person name="Wen F."/>
            <person name="Johnston J.S."/>
            <person name="Maaroufi H."/>
            <person name="Boyle B."/>
            <person name="Laroche J."/>
            <person name="Dewar K."/>
            <person name="Juretic N."/>
            <person name="Blackburn G."/>
            <person name="Nisole A."/>
            <person name="Brunet B."/>
            <person name="Brandao M."/>
            <person name="Lumley L."/>
            <person name="Duan J."/>
            <person name="Quan G."/>
            <person name="Lucarotti C.J."/>
            <person name="Roe A.D."/>
            <person name="Sperling F.A.H."/>
            <person name="Levesque R.C."/>
            <person name="Cusson M."/>
        </authorList>
    </citation>
    <scope>NUCLEOTIDE SEQUENCE [LARGE SCALE GENOMIC DNA]</scope>
    <source>
        <strain evidence="1">Glfc:IPQL:Cfum</strain>
    </source>
</reference>
<dbReference type="Proteomes" id="UP001064048">
    <property type="component" value="Chromosome 3"/>
</dbReference>
<evidence type="ECO:0000313" key="1">
    <source>
        <dbReference type="EMBL" id="KAI8428324.1"/>
    </source>
</evidence>
<comment type="caution">
    <text evidence="1">The sequence shown here is derived from an EMBL/GenBank/DDBJ whole genome shotgun (WGS) entry which is preliminary data.</text>
</comment>
<accession>A0ACC0JW24</accession>
<organism evidence="1 2">
    <name type="scientific">Choristoneura fumiferana</name>
    <name type="common">Spruce budworm moth</name>
    <name type="synonym">Archips fumiferana</name>
    <dbReference type="NCBI Taxonomy" id="7141"/>
    <lineage>
        <taxon>Eukaryota</taxon>
        <taxon>Metazoa</taxon>
        <taxon>Ecdysozoa</taxon>
        <taxon>Arthropoda</taxon>
        <taxon>Hexapoda</taxon>
        <taxon>Insecta</taxon>
        <taxon>Pterygota</taxon>
        <taxon>Neoptera</taxon>
        <taxon>Endopterygota</taxon>
        <taxon>Lepidoptera</taxon>
        <taxon>Glossata</taxon>
        <taxon>Ditrysia</taxon>
        <taxon>Tortricoidea</taxon>
        <taxon>Tortricidae</taxon>
        <taxon>Tortricinae</taxon>
        <taxon>Choristoneura</taxon>
    </lineage>
</organism>
<protein>
    <submittedName>
        <fullName evidence="1">Uncharacterized protein</fullName>
    </submittedName>
</protein>
<sequence>MQLEGNAKAGYSLRSAAELGDDVEIPPPPPVPVYPPEIPKGQLCLAETRYGYEYIPDVDGWLRLYTVPSTWANARLRCQLEGGTLASPQSNPLAAAMMKMMGENGQNLNIVYTGINANIAKDDYMTIDGLPLSNISLKWAAGEPNNCENSEECLVMNGAGELADVNCSRVFGYFCFKKSAKMSKTKCDTWDSDYQLDPRTGSCYKFHTAQHNWHRAALTCRAEQAHLAVINSDTEARVLKKLFAKYPREKNIQNNP</sequence>
<keyword evidence="2" id="KW-1185">Reference proteome</keyword>
<dbReference type="EMBL" id="CM046103">
    <property type="protein sequence ID" value="KAI8428324.1"/>
    <property type="molecule type" value="Genomic_DNA"/>
</dbReference>
<name>A0ACC0JW24_CHOFU</name>